<keyword evidence="4" id="KW-0572">Peptidoglycan-anchor</keyword>
<sequence>YRKVSKSNTSFVDEEGNPLAPQEDGKQPSKTISGYEIVSSTTDENGNVVHTYRKVAKKTTSFVDENGNPLAPQEDGKQPSKTISGYEIVSSTTDENGNVVHTYRKVAKKTTSFVDENGNPIVPNEEGNQPSKDLPEYELVSSTTDENGNTVHTYRKVAKKTTSFVDENGNPIVPNEEGNQPSKDLPEYELVSSTTDENGNTVHTYRKVSKPSTRFVDEEGNPLAPQEDGKQPSKTISGYEIVSSTTDENGNVVHTYRKVITPEAPQEPVKPSQPAKVEQPVKPVAPSQPAAPAKAVEAANPQPAEPTAPKTENKLTVLPNTGTESTTTATAVGVGMILASLGLVGKRRRKED</sequence>
<dbReference type="InterPro" id="IPR019931">
    <property type="entry name" value="LPXTG_anchor"/>
</dbReference>
<evidence type="ECO:0000313" key="7">
    <source>
        <dbReference type="EMBL" id="TWS96884.1"/>
    </source>
</evidence>
<comment type="caution">
    <text evidence="7">The sequence shown here is derived from an EMBL/GenBank/DDBJ whole genome shotgun (WGS) entry which is preliminary data.</text>
</comment>
<dbReference type="NCBIfam" id="TIGR04308">
    <property type="entry name" value="repeat_SSSPR51"/>
    <property type="match status" value="5"/>
</dbReference>
<feature type="domain" description="Gram-positive cocci surface proteins LPxTG" evidence="6">
    <location>
        <begin position="318"/>
        <end position="352"/>
    </location>
</feature>
<keyword evidence="2" id="KW-0964">Secreted</keyword>
<feature type="compositionally biased region" description="Polar residues" evidence="5">
    <location>
        <begin position="28"/>
        <end position="45"/>
    </location>
</feature>
<evidence type="ECO:0000256" key="2">
    <source>
        <dbReference type="ARBA" id="ARBA00022525"/>
    </source>
</evidence>
<dbReference type="EMBL" id="VOHL01000006">
    <property type="protein sequence ID" value="TWS96884.1"/>
    <property type="molecule type" value="Genomic_DNA"/>
</dbReference>
<feature type="region of interest" description="Disordered" evidence="5">
    <location>
        <begin position="59"/>
        <end position="84"/>
    </location>
</feature>
<dbReference type="Pfam" id="PF00746">
    <property type="entry name" value="Gram_pos_anchor"/>
    <property type="match status" value="1"/>
</dbReference>
<feature type="compositionally biased region" description="Polar residues" evidence="5">
    <location>
        <begin position="191"/>
        <end position="203"/>
    </location>
</feature>
<feature type="compositionally biased region" description="Polar residues" evidence="5">
    <location>
        <begin position="232"/>
        <end position="249"/>
    </location>
</feature>
<feature type="compositionally biased region" description="Polar residues" evidence="5">
    <location>
        <begin position="1"/>
        <end position="11"/>
    </location>
</feature>
<proteinExistence type="predicted"/>
<dbReference type="AlphaFoldDB" id="A0A5C5SBT2"/>
<organism evidence="7 8">
    <name type="scientific">Streptococcus cuniculipharyngis</name>
    <dbReference type="NCBI Taxonomy" id="1562651"/>
    <lineage>
        <taxon>Bacteria</taxon>
        <taxon>Bacillati</taxon>
        <taxon>Bacillota</taxon>
        <taxon>Bacilli</taxon>
        <taxon>Lactobacillales</taxon>
        <taxon>Streptococcaceae</taxon>
        <taxon>Streptococcus</taxon>
    </lineage>
</organism>
<accession>A0A5C5SBT2</accession>
<feature type="region of interest" description="Disordered" evidence="5">
    <location>
        <begin position="114"/>
        <end position="134"/>
    </location>
</feature>
<evidence type="ECO:0000256" key="3">
    <source>
        <dbReference type="ARBA" id="ARBA00022729"/>
    </source>
</evidence>
<feature type="compositionally biased region" description="Low complexity" evidence="5">
    <location>
        <begin position="290"/>
        <end position="301"/>
    </location>
</feature>
<dbReference type="OrthoDB" id="2203474at2"/>
<evidence type="ECO:0000256" key="1">
    <source>
        <dbReference type="ARBA" id="ARBA00022512"/>
    </source>
</evidence>
<dbReference type="Gene3D" id="3.10.20.320">
    <property type="entry name" value="Putative peptidoglycan bound protein (lpxtg motif)"/>
    <property type="match status" value="1"/>
</dbReference>
<evidence type="ECO:0000256" key="5">
    <source>
        <dbReference type="SAM" id="MobiDB-lite"/>
    </source>
</evidence>
<keyword evidence="1" id="KW-0134">Cell wall</keyword>
<name>A0A5C5SBT2_9STRE</name>
<dbReference type="Pfam" id="PF18877">
    <property type="entry name" value="SSSPR-51"/>
    <property type="match status" value="5"/>
</dbReference>
<feature type="region of interest" description="Disordered" evidence="5">
    <location>
        <begin position="1"/>
        <end position="46"/>
    </location>
</feature>
<feature type="region of interest" description="Disordered" evidence="5">
    <location>
        <begin position="165"/>
        <end position="329"/>
    </location>
</feature>
<gene>
    <name evidence="7" type="ORF">FRX57_06295</name>
</gene>
<evidence type="ECO:0000259" key="6">
    <source>
        <dbReference type="PROSITE" id="PS50847"/>
    </source>
</evidence>
<evidence type="ECO:0000313" key="8">
    <source>
        <dbReference type="Proteomes" id="UP000317430"/>
    </source>
</evidence>
<dbReference type="InterPro" id="IPR027579">
    <property type="entry name" value="SSSPR51_Rpt"/>
</dbReference>
<feature type="non-terminal residue" evidence="7">
    <location>
        <position position="1"/>
    </location>
</feature>
<dbReference type="RefSeq" id="WP_146567778.1">
    <property type="nucleotide sequence ID" value="NZ_VOHL01000006.1"/>
</dbReference>
<evidence type="ECO:0000256" key="4">
    <source>
        <dbReference type="ARBA" id="ARBA00023088"/>
    </source>
</evidence>
<dbReference type="Proteomes" id="UP000317430">
    <property type="component" value="Unassembled WGS sequence"/>
</dbReference>
<dbReference type="PROSITE" id="PS50847">
    <property type="entry name" value="GRAM_POS_ANCHORING"/>
    <property type="match status" value="1"/>
</dbReference>
<dbReference type="NCBIfam" id="TIGR01167">
    <property type="entry name" value="LPXTG_anchor"/>
    <property type="match status" value="1"/>
</dbReference>
<reference evidence="7 8" key="1">
    <citation type="submission" date="2019-08" db="EMBL/GenBank/DDBJ databases">
        <authorList>
            <person name="Lei W."/>
        </authorList>
    </citation>
    <scope>NUCLEOTIDE SEQUENCE [LARGE SCALE GENOMIC DNA]</scope>
    <source>
        <strain evidence="7 8">CCUG 66496</strain>
    </source>
</reference>
<protein>
    <submittedName>
        <fullName evidence="7">LPXTG cell wall anchor domain-containing protein</fullName>
    </submittedName>
</protein>
<keyword evidence="3" id="KW-0732">Signal</keyword>
<keyword evidence="8" id="KW-1185">Reference proteome</keyword>